<dbReference type="GO" id="GO:0005886">
    <property type="term" value="C:plasma membrane"/>
    <property type="evidence" value="ECO:0007669"/>
    <property type="project" value="UniProtKB-SubCell"/>
</dbReference>
<dbReference type="InterPro" id="IPR051393">
    <property type="entry name" value="ABC_transporter_permease"/>
</dbReference>
<keyword evidence="11" id="KW-1185">Reference proteome</keyword>
<evidence type="ECO:0000256" key="8">
    <source>
        <dbReference type="SAM" id="MobiDB-lite"/>
    </source>
</evidence>
<feature type="transmembrane region" description="Helical" evidence="7">
    <location>
        <begin position="44"/>
        <end position="64"/>
    </location>
</feature>
<dbReference type="GO" id="GO:0055085">
    <property type="term" value="P:transmembrane transport"/>
    <property type="evidence" value="ECO:0007669"/>
    <property type="project" value="InterPro"/>
</dbReference>
<feature type="domain" description="ABC transmembrane type-1" evidence="9">
    <location>
        <begin position="105"/>
        <end position="317"/>
    </location>
</feature>
<dbReference type="InterPro" id="IPR000515">
    <property type="entry name" value="MetI-like"/>
</dbReference>
<feature type="transmembrane region" description="Helical" evidence="7">
    <location>
        <begin position="299"/>
        <end position="321"/>
    </location>
</feature>
<keyword evidence="6 7" id="KW-0472">Membrane</keyword>
<sequence length="328" mass="36252">MASLDAATARGTTKGTRGGTTVESTRSGRGRGTPARRRRRYPEYLLFLAFIAPNFLFVLVFAYWPVIYNGYLSLTDWNMLAPTKDLVGLANYRDLFTDPDFLATLRQTVVFVVGVVVGSMVLGLATALLLNQRLVGRRFVRTMAFAPHVLSGAAIGTLWLFIFDPNYGLIRPLLAPLGLTSPPWMTSSRWALPGLIIVYLWKSTGFIAIVYLAGLQNLPRDLYESAALDGAGSWRLFRKITLPLLSPVTFFLFLTTIISAFQAFDVIALMTEGGPGTSTTTLSWFIYQRAFVASDAGHAAAAAMIMFVLLVAMTALQARFLERRVHYR</sequence>
<evidence type="ECO:0000256" key="3">
    <source>
        <dbReference type="ARBA" id="ARBA00022475"/>
    </source>
</evidence>
<keyword evidence="4 7" id="KW-0812">Transmembrane</keyword>
<keyword evidence="2 7" id="KW-0813">Transport</keyword>
<evidence type="ECO:0000256" key="5">
    <source>
        <dbReference type="ARBA" id="ARBA00022989"/>
    </source>
</evidence>
<evidence type="ECO:0000256" key="4">
    <source>
        <dbReference type="ARBA" id="ARBA00022692"/>
    </source>
</evidence>
<dbReference type="Gene3D" id="1.10.3720.10">
    <property type="entry name" value="MetI-like"/>
    <property type="match status" value="1"/>
</dbReference>
<evidence type="ECO:0000313" key="10">
    <source>
        <dbReference type="EMBL" id="GIH15785.1"/>
    </source>
</evidence>
<dbReference type="SUPFAM" id="SSF161098">
    <property type="entry name" value="MetI-like"/>
    <property type="match status" value="1"/>
</dbReference>
<evidence type="ECO:0000256" key="7">
    <source>
        <dbReference type="RuleBase" id="RU363032"/>
    </source>
</evidence>
<proteinExistence type="inferred from homology"/>
<comment type="similarity">
    <text evidence="7">Belongs to the binding-protein-dependent transport system permease family.</text>
</comment>
<evidence type="ECO:0000256" key="2">
    <source>
        <dbReference type="ARBA" id="ARBA00022448"/>
    </source>
</evidence>
<evidence type="ECO:0000259" key="9">
    <source>
        <dbReference type="PROSITE" id="PS50928"/>
    </source>
</evidence>
<dbReference type="CDD" id="cd06261">
    <property type="entry name" value="TM_PBP2"/>
    <property type="match status" value="1"/>
</dbReference>
<dbReference type="PANTHER" id="PTHR30193:SF37">
    <property type="entry name" value="INNER MEMBRANE ABC TRANSPORTER PERMEASE PROTEIN YCJO"/>
    <property type="match status" value="1"/>
</dbReference>
<dbReference type="AlphaFoldDB" id="A0A8J3QU19"/>
<keyword evidence="5 7" id="KW-1133">Transmembrane helix</keyword>
<dbReference type="Proteomes" id="UP000642748">
    <property type="component" value="Unassembled WGS sequence"/>
</dbReference>
<name>A0A8J3QU19_9ACTN</name>
<feature type="transmembrane region" description="Helical" evidence="7">
    <location>
        <begin position="190"/>
        <end position="213"/>
    </location>
</feature>
<protein>
    <submittedName>
        <fullName evidence="10">Glycerol-3-phosphate ABC transporter permease</fullName>
    </submittedName>
</protein>
<comment type="subcellular location">
    <subcellularLocation>
        <location evidence="1 7">Cell membrane</location>
        <topology evidence="1 7">Multi-pass membrane protein</topology>
    </subcellularLocation>
</comment>
<dbReference type="PANTHER" id="PTHR30193">
    <property type="entry name" value="ABC TRANSPORTER PERMEASE PROTEIN"/>
    <property type="match status" value="1"/>
</dbReference>
<organism evidence="10 11">
    <name type="scientific">Rugosimonospora africana</name>
    <dbReference type="NCBI Taxonomy" id="556532"/>
    <lineage>
        <taxon>Bacteria</taxon>
        <taxon>Bacillati</taxon>
        <taxon>Actinomycetota</taxon>
        <taxon>Actinomycetes</taxon>
        <taxon>Micromonosporales</taxon>
        <taxon>Micromonosporaceae</taxon>
        <taxon>Rugosimonospora</taxon>
    </lineage>
</organism>
<evidence type="ECO:0000313" key="11">
    <source>
        <dbReference type="Proteomes" id="UP000642748"/>
    </source>
</evidence>
<gene>
    <name evidence="10" type="ORF">Raf01_39570</name>
</gene>
<evidence type="ECO:0000256" key="6">
    <source>
        <dbReference type="ARBA" id="ARBA00023136"/>
    </source>
</evidence>
<feature type="transmembrane region" description="Helical" evidence="7">
    <location>
        <begin position="142"/>
        <end position="162"/>
    </location>
</feature>
<dbReference type="Pfam" id="PF00528">
    <property type="entry name" value="BPD_transp_1"/>
    <property type="match status" value="1"/>
</dbReference>
<dbReference type="PROSITE" id="PS50928">
    <property type="entry name" value="ABC_TM1"/>
    <property type="match status" value="1"/>
</dbReference>
<keyword evidence="3" id="KW-1003">Cell membrane</keyword>
<feature type="transmembrane region" description="Helical" evidence="7">
    <location>
        <begin position="109"/>
        <end position="130"/>
    </location>
</feature>
<evidence type="ECO:0000256" key="1">
    <source>
        <dbReference type="ARBA" id="ARBA00004651"/>
    </source>
</evidence>
<dbReference type="EMBL" id="BONZ01000038">
    <property type="protein sequence ID" value="GIH15785.1"/>
    <property type="molecule type" value="Genomic_DNA"/>
</dbReference>
<dbReference type="RefSeq" id="WP_203919411.1">
    <property type="nucleotide sequence ID" value="NZ_BONZ01000038.1"/>
</dbReference>
<comment type="caution">
    <text evidence="10">The sequence shown here is derived from an EMBL/GenBank/DDBJ whole genome shotgun (WGS) entry which is preliminary data.</text>
</comment>
<accession>A0A8J3QU19</accession>
<feature type="transmembrane region" description="Helical" evidence="7">
    <location>
        <begin position="244"/>
        <end position="264"/>
    </location>
</feature>
<feature type="region of interest" description="Disordered" evidence="8">
    <location>
        <begin position="1"/>
        <end position="35"/>
    </location>
</feature>
<reference evidence="10" key="1">
    <citation type="submission" date="2021-01" db="EMBL/GenBank/DDBJ databases">
        <title>Whole genome shotgun sequence of Rugosimonospora africana NBRC 104875.</title>
        <authorList>
            <person name="Komaki H."/>
            <person name="Tamura T."/>
        </authorList>
    </citation>
    <scope>NUCLEOTIDE SEQUENCE</scope>
    <source>
        <strain evidence="10">NBRC 104875</strain>
    </source>
</reference>
<feature type="compositionally biased region" description="Low complexity" evidence="8">
    <location>
        <begin position="1"/>
        <end position="27"/>
    </location>
</feature>
<dbReference type="InterPro" id="IPR035906">
    <property type="entry name" value="MetI-like_sf"/>
</dbReference>